<reference evidence="2" key="1">
    <citation type="journal article" date="2021" name="Proc. Natl. Acad. Sci. U.S.A.">
        <title>Global biogeography of chemosynthetic symbionts reveals both localized and globally distributed symbiont groups. .</title>
        <authorList>
            <person name="Osvatic J.T."/>
            <person name="Wilkins L.G.E."/>
            <person name="Leibrecht L."/>
            <person name="Leray M."/>
            <person name="Zauner S."/>
            <person name="Polzin J."/>
            <person name="Camacho Y."/>
            <person name="Gros O."/>
            <person name="van Gils J.A."/>
            <person name="Eisen J.A."/>
            <person name="Petersen J.M."/>
            <person name="Yuen B."/>
        </authorList>
    </citation>
    <scope>NUCLEOTIDE SEQUENCE</scope>
    <source>
        <strain evidence="2">MAGclacostrist064TRANS</strain>
    </source>
</reference>
<keyword evidence="1" id="KW-0812">Transmembrane</keyword>
<evidence type="ECO:0000256" key="1">
    <source>
        <dbReference type="SAM" id="Phobius"/>
    </source>
</evidence>
<dbReference type="AlphaFoldDB" id="A0A9E4KFG7"/>
<comment type="caution">
    <text evidence="2">The sequence shown here is derived from an EMBL/GenBank/DDBJ whole genome shotgun (WGS) entry which is preliminary data.</text>
</comment>
<organism evidence="2 3">
    <name type="scientific">Candidatus Thiodiazotropha taylori</name>
    <dbReference type="NCBI Taxonomy" id="2792791"/>
    <lineage>
        <taxon>Bacteria</taxon>
        <taxon>Pseudomonadati</taxon>
        <taxon>Pseudomonadota</taxon>
        <taxon>Gammaproteobacteria</taxon>
        <taxon>Chromatiales</taxon>
        <taxon>Sedimenticolaceae</taxon>
        <taxon>Candidatus Thiodiazotropha</taxon>
    </lineage>
</organism>
<evidence type="ECO:0000313" key="3">
    <source>
        <dbReference type="Proteomes" id="UP000886667"/>
    </source>
</evidence>
<protein>
    <submittedName>
        <fullName evidence="2">Uncharacterized protein</fullName>
    </submittedName>
</protein>
<proteinExistence type="predicted"/>
<evidence type="ECO:0000313" key="2">
    <source>
        <dbReference type="EMBL" id="MCG7947651.1"/>
    </source>
</evidence>
<feature type="transmembrane region" description="Helical" evidence="1">
    <location>
        <begin position="42"/>
        <end position="63"/>
    </location>
</feature>
<dbReference type="Proteomes" id="UP000886667">
    <property type="component" value="Unassembled WGS sequence"/>
</dbReference>
<accession>A0A9E4KFG7</accession>
<dbReference type="EMBL" id="JAEPCM010000534">
    <property type="protein sequence ID" value="MCG7947651.1"/>
    <property type="molecule type" value="Genomic_DNA"/>
</dbReference>
<feature type="non-terminal residue" evidence="2">
    <location>
        <position position="65"/>
    </location>
</feature>
<keyword evidence="1" id="KW-1133">Transmembrane helix</keyword>
<keyword evidence="1" id="KW-0472">Membrane</keyword>
<gene>
    <name evidence="2" type="ORF">JAZ07_15010</name>
</gene>
<sequence length="65" mass="7086">MMVEQSVWMVPFVYWLAAAFIALGYILNVNRGEAGEQLTAHIALSAAAIAFLMSLVLAILGFWQG</sequence>
<name>A0A9E4KFG7_9GAMM</name>
<feature type="transmembrane region" description="Helical" evidence="1">
    <location>
        <begin position="12"/>
        <end position="30"/>
    </location>
</feature>